<feature type="compositionally biased region" description="Basic and acidic residues" evidence="6">
    <location>
        <begin position="144"/>
        <end position="156"/>
    </location>
</feature>
<dbReference type="OrthoDB" id="440128at2759"/>
<reference evidence="8 9" key="1">
    <citation type="submission" date="2019-03" db="EMBL/GenBank/DDBJ databases">
        <title>Single cell metagenomics reveals metabolic interactions within the superorganism composed of flagellate Streblomastix strix and complex community of Bacteroidetes bacteria on its surface.</title>
        <authorList>
            <person name="Treitli S.C."/>
            <person name="Kolisko M."/>
            <person name="Husnik F."/>
            <person name="Keeling P."/>
            <person name="Hampl V."/>
        </authorList>
    </citation>
    <scope>NUCLEOTIDE SEQUENCE [LARGE SCALE GENOMIC DNA]</scope>
    <source>
        <strain evidence="8">ST1C</strain>
    </source>
</reference>
<sequence length="1282" mass="143470">MQYEFAPDFNSGAPMRTSYVAGLGRGAKGFTTSADPYPGSLKKPDPTFGAAPPGYVPGVGRGAKAIESGVKHLSTGPSKRQDQTYGKDEEDDKDELNDANYDNEYGYNKSLFGKDTPYDDEDQEADNIYDRIADRMSERRKRQRDNQEKEMAEKRMKTTAVSHLFKTESNNLKMVSELDWAVIPESRKLTKRKQTSNRDESKVPVPDSIIANAFNANALETSFDPSSGITTSLSGAATSTGAVDLVKMTGARKNVLQMQLDKILDNSATLSKGKETSVKPDGYITSLEKHNKSKSNIEFGDVEKKRSVLMSACSTNPTNARTWIAASLFEEEMHDLQTARKLITKATEHCPYSEEAWLESIRLHAMGSLEPVISNQQFMNQQNGLISGIQTGIVTGVGTRTASGTATALGIVSGQKTGITMQSQSGMKTGLNTQQQGLQSQFGVQQPISIQQPKTQHQAERLSKAQAEAMGIAKEATDKLPQSVHLWIRRLDLHLRAAHIDIELLNNQSKQLFSRQRKNENKQGSDGLQILSREFINEKGRQDCISILMEALTHVSNSLLLWQRLIILAGNSQSDREKLLRAAIEVLPHNRELYQQLSDLVSFNEAMKVLNQMRVNNPWELGVYVDGAILLELRGTDWVAQQLQQRKIKEKDQQDDGIDNEKQMDKDIIKDENEINNEQQSQEGIQLKKEEEDKIEIDAISDRPLKKKKDEDRSVIAELQRMIDQMLKRCVIQFVNEDKSLPTLQQWLDEARRAEREEAPLTAKQLVTAAFNLQSMPQPTKGLSSKSNIPIITPITITVTDIKEEAARFTHEGYIECARQAFECAIEKTRLGQEARSFHNQQISLLHSGMSRKEIGTFSNSDNPIFHDYQALQDTTDIWRQYLFFEKTKGDRQHLLNAYDRALQMYPKDSPSTADLSLFAARCEMDSKNKEEARSILEKARRLNKTSETLWMAAVKLECEDGNIDGARKLLDEAVIACEGSTKIILRRALIYRQLGRSDECIKILRKARKYKDPSIFRALALMCEFAPITTSEGDSKNISVEQSQKVEEKTLTPLEVYKDAQLGVSTSTASICISYALYLERRGNIDQARTQLDHATKQFCGFNIANTTGKKSLIQINQGNDEWDLETKERVWLHRIWFEKRQMLQQGIKLVQRRGKGQSQNNQSGQVDQCIANARKAMNDIRTTMLSVLGGSNSDQGGNISINTSASIGGIGLVSNSLGVNVGIQGSLGAGGEHAGLLTALLLRDKDSGLVNAEFVPMSCHHHAVDLDERRLKLEDQIKKT</sequence>
<evidence type="ECO:0000256" key="1">
    <source>
        <dbReference type="ARBA" id="ARBA00004123"/>
    </source>
</evidence>
<proteinExistence type="predicted"/>
<organism evidence="8 9">
    <name type="scientific">Streblomastix strix</name>
    <dbReference type="NCBI Taxonomy" id="222440"/>
    <lineage>
        <taxon>Eukaryota</taxon>
        <taxon>Metamonada</taxon>
        <taxon>Preaxostyla</taxon>
        <taxon>Oxymonadida</taxon>
        <taxon>Streblomastigidae</taxon>
        <taxon>Streblomastix</taxon>
    </lineage>
</organism>
<gene>
    <name evidence="8" type="ORF">EZS28_025554</name>
</gene>
<dbReference type="SUPFAM" id="SSF48452">
    <property type="entry name" value="TPR-like"/>
    <property type="match status" value="1"/>
</dbReference>
<evidence type="ECO:0000256" key="5">
    <source>
        <dbReference type="ARBA" id="ARBA00023242"/>
    </source>
</evidence>
<dbReference type="SMART" id="SM00028">
    <property type="entry name" value="TPR"/>
    <property type="match status" value="3"/>
</dbReference>
<dbReference type="SMART" id="SM00386">
    <property type="entry name" value="HAT"/>
    <property type="match status" value="3"/>
</dbReference>
<feature type="region of interest" description="Disordered" evidence="6">
    <location>
        <begin position="136"/>
        <end position="158"/>
    </location>
</feature>
<dbReference type="InterPro" id="IPR010491">
    <property type="entry name" value="PRP1_N"/>
</dbReference>
<dbReference type="Pfam" id="PF06424">
    <property type="entry name" value="PRP1_N"/>
    <property type="match status" value="1"/>
</dbReference>
<dbReference type="Proteomes" id="UP000324800">
    <property type="component" value="Unassembled WGS sequence"/>
</dbReference>
<dbReference type="InterPro" id="IPR045075">
    <property type="entry name" value="Syf1-like"/>
</dbReference>
<comment type="subcellular location">
    <subcellularLocation>
        <location evidence="1">Nucleus</location>
    </subcellularLocation>
</comment>
<feature type="region of interest" description="Disordered" evidence="6">
    <location>
        <begin position="25"/>
        <end position="122"/>
    </location>
</feature>
<dbReference type="PANTHER" id="PTHR11246:SF1">
    <property type="entry name" value="PRE-MRNA-PROCESSING FACTOR 6"/>
    <property type="match status" value="1"/>
</dbReference>
<dbReference type="GO" id="GO:0000244">
    <property type="term" value="P:spliceosomal tri-snRNP complex assembly"/>
    <property type="evidence" value="ECO:0007669"/>
    <property type="project" value="TreeGrafter"/>
</dbReference>
<comment type="caution">
    <text evidence="8">The sequence shown here is derived from an EMBL/GenBank/DDBJ whole genome shotgun (WGS) entry which is preliminary data.</text>
</comment>
<keyword evidence="4" id="KW-0508">mRNA splicing</keyword>
<keyword evidence="5" id="KW-0539">Nucleus</keyword>
<feature type="compositionally biased region" description="Acidic residues" evidence="6">
    <location>
        <begin position="88"/>
        <end position="97"/>
    </location>
</feature>
<evidence type="ECO:0000313" key="9">
    <source>
        <dbReference type="Proteomes" id="UP000324800"/>
    </source>
</evidence>
<evidence type="ECO:0000256" key="2">
    <source>
        <dbReference type="ARBA" id="ARBA00022664"/>
    </source>
</evidence>
<dbReference type="GO" id="GO:0046540">
    <property type="term" value="C:U4/U6 x U5 tri-snRNP complex"/>
    <property type="evidence" value="ECO:0007669"/>
    <property type="project" value="TreeGrafter"/>
</dbReference>
<accession>A0A5J4V8U8</accession>
<name>A0A5J4V8U8_9EUKA</name>
<dbReference type="InterPro" id="IPR011990">
    <property type="entry name" value="TPR-like_helical_dom_sf"/>
</dbReference>
<feature type="domain" description="PRP1 splicing factor N-terminal" evidence="7">
    <location>
        <begin position="51"/>
        <end position="192"/>
    </location>
</feature>
<evidence type="ECO:0000256" key="4">
    <source>
        <dbReference type="ARBA" id="ARBA00023187"/>
    </source>
</evidence>
<evidence type="ECO:0000313" key="8">
    <source>
        <dbReference type="EMBL" id="KAA6378919.1"/>
    </source>
</evidence>
<evidence type="ECO:0000259" key="7">
    <source>
        <dbReference type="Pfam" id="PF06424"/>
    </source>
</evidence>
<dbReference type="EMBL" id="SNRW01008833">
    <property type="protein sequence ID" value="KAA6378919.1"/>
    <property type="molecule type" value="Genomic_DNA"/>
</dbReference>
<dbReference type="GO" id="GO:0071013">
    <property type="term" value="C:catalytic step 2 spliceosome"/>
    <property type="evidence" value="ECO:0007669"/>
    <property type="project" value="TreeGrafter"/>
</dbReference>
<dbReference type="PANTHER" id="PTHR11246">
    <property type="entry name" value="PRE-MRNA SPLICING FACTOR"/>
    <property type="match status" value="1"/>
</dbReference>
<dbReference type="InterPro" id="IPR019734">
    <property type="entry name" value="TPR_rpt"/>
</dbReference>
<feature type="compositionally biased region" description="Low complexity" evidence="6">
    <location>
        <begin position="49"/>
        <end position="58"/>
    </location>
</feature>
<dbReference type="Gene3D" id="1.25.40.10">
    <property type="entry name" value="Tetratricopeptide repeat domain"/>
    <property type="match status" value="2"/>
</dbReference>
<keyword evidence="2" id="KW-0507">mRNA processing</keyword>
<evidence type="ECO:0000256" key="6">
    <source>
        <dbReference type="SAM" id="MobiDB-lite"/>
    </source>
</evidence>
<keyword evidence="3" id="KW-0677">Repeat</keyword>
<dbReference type="InterPro" id="IPR003107">
    <property type="entry name" value="HAT"/>
</dbReference>
<protein>
    <submittedName>
        <fullName evidence="8">Putative Pre-mRNA-processing factor 6</fullName>
    </submittedName>
</protein>
<evidence type="ECO:0000256" key="3">
    <source>
        <dbReference type="ARBA" id="ARBA00022737"/>
    </source>
</evidence>